<dbReference type="GO" id="GO:0019878">
    <property type="term" value="P:lysine biosynthetic process via aminoadipic acid"/>
    <property type="evidence" value="ECO:0007669"/>
    <property type="project" value="TreeGrafter"/>
</dbReference>
<protein>
    <submittedName>
        <fullName evidence="5">4'-phosphopantetheinyl transferase</fullName>
    </submittedName>
</protein>
<evidence type="ECO:0000256" key="2">
    <source>
        <dbReference type="ARBA" id="ARBA00022679"/>
    </source>
</evidence>
<evidence type="ECO:0000259" key="3">
    <source>
        <dbReference type="Pfam" id="PF01648"/>
    </source>
</evidence>
<dbReference type="AlphaFoldDB" id="A0A1H5JK98"/>
<reference evidence="5 6" key="1">
    <citation type="submission" date="2016-10" db="EMBL/GenBank/DDBJ databases">
        <authorList>
            <person name="de Groot N.N."/>
        </authorList>
    </citation>
    <scope>NUCLEOTIDE SEQUENCE [LARGE SCALE GENOMIC DNA]</scope>
    <source>
        <strain evidence="5 6">MT12</strain>
    </source>
</reference>
<dbReference type="GO" id="GO:0008897">
    <property type="term" value="F:holo-[acyl-carrier-protein] synthase activity"/>
    <property type="evidence" value="ECO:0007669"/>
    <property type="project" value="InterPro"/>
</dbReference>
<accession>A0A1H5JK98</accession>
<name>A0A1H5JK98_9BRAD</name>
<sequence length="203" mass="22416">MPVLEGDGLEVLACMLDVKHDIIRGIGAFLSEAERRRAEALKSERDRRRFTACRGQLRQILASRLGISPSDVELEYGQLGKPQLSHRMPSRNLRFSVSRSGDVAVIALSTGQEVGVDIEAVLPVPEADEIAALCFSASDYESYAALGPDDRLEGFFRRWTRLEAISKGLGCGLGYPSSWDEQDWVVRSFVPKTGYLGSVVVRK</sequence>
<feature type="domain" description="4'-phosphopantetheinyl transferase" evidence="3">
    <location>
        <begin position="114"/>
        <end position="181"/>
    </location>
</feature>
<dbReference type="PANTHER" id="PTHR12215">
    <property type="entry name" value="PHOSPHOPANTETHEINE TRANSFERASE"/>
    <property type="match status" value="1"/>
</dbReference>
<keyword evidence="2 5" id="KW-0808">Transferase</keyword>
<feature type="domain" description="4'-phosphopantetheinyl transferase N-terminal" evidence="4">
    <location>
        <begin position="28"/>
        <end position="108"/>
    </location>
</feature>
<evidence type="ECO:0000313" key="5">
    <source>
        <dbReference type="EMBL" id="SEE52411.1"/>
    </source>
</evidence>
<dbReference type="GO" id="GO:0000287">
    <property type="term" value="F:magnesium ion binding"/>
    <property type="evidence" value="ECO:0007669"/>
    <property type="project" value="InterPro"/>
</dbReference>
<dbReference type="InterPro" id="IPR055066">
    <property type="entry name" value="AASDHPPT_N"/>
</dbReference>
<evidence type="ECO:0000259" key="4">
    <source>
        <dbReference type="Pfam" id="PF22624"/>
    </source>
</evidence>
<comment type="similarity">
    <text evidence="1">Belongs to the P-Pant transferase superfamily. Gsp/Sfp/HetI/AcpT family.</text>
</comment>
<dbReference type="Pfam" id="PF22624">
    <property type="entry name" value="AASDHPPT_N"/>
    <property type="match status" value="1"/>
</dbReference>
<proteinExistence type="inferred from homology"/>
<organism evidence="5 6">
    <name type="scientific">Bradyrhizobium erythrophlei</name>
    <dbReference type="NCBI Taxonomy" id="1437360"/>
    <lineage>
        <taxon>Bacteria</taxon>
        <taxon>Pseudomonadati</taxon>
        <taxon>Pseudomonadota</taxon>
        <taxon>Alphaproteobacteria</taxon>
        <taxon>Hyphomicrobiales</taxon>
        <taxon>Nitrobacteraceae</taxon>
        <taxon>Bradyrhizobium</taxon>
    </lineage>
</organism>
<dbReference type="InterPro" id="IPR037143">
    <property type="entry name" value="4-PPantetheinyl_Trfase_dom_sf"/>
</dbReference>
<dbReference type="EMBL" id="FNTH01000001">
    <property type="protein sequence ID" value="SEE52411.1"/>
    <property type="molecule type" value="Genomic_DNA"/>
</dbReference>
<evidence type="ECO:0000313" key="6">
    <source>
        <dbReference type="Proteomes" id="UP000198992"/>
    </source>
</evidence>
<dbReference type="InterPro" id="IPR050559">
    <property type="entry name" value="P-Pant_transferase_sf"/>
</dbReference>
<dbReference type="Pfam" id="PF01648">
    <property type="entry name" value="ACPS"/>
    <property type="match status" value="1"/>
</dbReference>
<dbReference type="InterPro" id="IPR008278">
    <property type="entry name" value="4-PPantetheinyl_Trfase_dom"/>
</dbReference>
<dbReference type="SUPFAM" id="SSF56214">
    <property type="entry name" value="4'-phosphopantetheinyl transferase"/>
    <property type="match status" value="2"/>
</dbReference>
<dbReference type="PANTHER" id="PTHR12215:SF10">
    <property type="entry name" value="L-AMINOADIPATE-SEMIALDEHYDE DEHYDROGENASE-PHOSPHOPANTETHEINYL TRANSFERASE"/>
    <property type="match status" value="1"/>
</dbReference>
<dbReference type="Gene3D" id="3.90.470.20">
    <property type="entry name" value="4'-phosphopantetheinyl transferase domain"/>
    <property type="match status" value="1"/>
</dbReference>
<dbReference type="GO" id="GO:0005829">
    <property type="term" value="C:cytosol"/>
    <property type="evidence" value="ECO:0007669"/>
    <property type="project" value="TreeGrafter"/>
</dbReference>
<evidence type="ECO:0000256" key="1">
    <source>
        <dbReference type="ARBA" id="ARBA00010990"/>
    </source>
</evidence>
<dbReference type="Proteomes" id="UP000198992">
    <property type="component" value="Unassembled WGS sequence"/>
</dbReference>
<gene>
    <name evidence="5" type="ORF">SAMN05444164_8457</name>
</gene>